<dbReference type="InterPro" id="IPR035892">
    <property type="entry name" value="C2_domain_sf"/>
</dbReference>
<dbReference type="InterPro" id="IPR010439">
    <property type="entry name" value="MUN_dom"/>
</dbReference>
<feature type="region of interest" description="Disordered" evidence="1">
    <location>
        <begin position="620"/>
        <end position="678"/>
    </location>
</feature>
<reference evidence="5" key="1">
    <citation type="journal article" date="2020" name="Stud. Mycol.">
        <title>101 Dothideomycetes genomes: a test case for predicting lifestyles and emergence of pathogens.</title>
        <authorList>
            <person name="Haridas S."/>
            <person name="Albert R."/>
            <person name="Binder M."/>
            <person name="Bloem J."/>
            <person name="Labutti K."/>
            <person name="Salamov A."/>
            <person name="Andreopoulos B."/>
            <person name="Baker S."/>
            <person name="Barry K."/>
            <person name="Bills G."/>
            <person name="Bluhm B."/>
            <person name="Cannon C."/>
            <person name="Castanera R."/>
            <person name="Culley D."/>
            <person name="Daum C."/>
            <person name="Ezra D."/>
            <person name="Gonzalez J."/>
            <person name="Henrissat B."/>
            <person name="Kuo A."/>
            <person name="Liang C."/>
            <person name="Lipzen A."/>
            <person name="Lutzoni F."/>
            <person name="Magnuson J."/>
            <person name="Mondo S."/>
            <person name="Nolan M."/>
            <person name="Ohm R."/>
            <person name="Pangilinan J."/>
            <person name="Park H.-J."/>
            <person name="Ramirez L."/>
            <person name="Alfaro M."/>
            <person name="Sun H."/>
            <person name="Tritt A."/>
            <person name="Yoshinaga Y."/>
            <person name="Zwiers L.-H."/>
            <person name="Turgeon B."/>
            <person name="Goodwin S."/>
            <person name="Spatafora J."/>
            <person name="Crous P."/>
            <person name="Grigoriev I."/>
        </authorList>
    </citation>
    <scope>NUCLEOTIDE SEQUENCE</scope>
    <source>
        <strain evidence="5">CBS 115976</strain>
    </source>
</reference>
<evidence type="ECO:0000259" key="3">
    <source>
        <dbReference type="PROSITE" id="PS51258"/>
    </source>
</evidence>
<feature type="region of interest" description="Disordered" evidence="1">
    <location>
        <begin position="436"/>
        <end position="455"/>
    </location>
</feature>
<dbReference type="PROSITE" id="PS51259">
    <property type="entry name" value="MHD2"/>
    <property type="match status" value="1"/>
</dbReference>
<dbReference type="PANTHER" id="PTHR47263">
    <property type="entry name" value="ADENYLATE CYCLASE ACTIVATION PROTEIN GIT1"/>
    <property type="match status" value="1"/>
</dbReference>
<keyword evidence="6" id="KW-1185">Reference proteome</keyword>
<dbReference type="OrthoDB" id="20872at2759"/>
<gene>
    <name evidence="5" type="ORF">BT63DRAFT_452943</name>
</gene>
<evidence type="ECO:0008006" key="7">
    <source>
        <dbReference type="Google" id="ProtNLM"/>
    </source>
</evidence>
<dbReference type="Proteomes" id="UP000799302">
    <property type="component" value="Unassembled WGS sequence"/>
</dbReference>
<feature type="region of interest" description="Disordered" evidence="1">
    <location>
        <begin position="195"/>
        <end position="267"/>
    </location>
</feature>
<feature type="domain" description="MHD2" evidence="4">
    <location>
        <begin position="1640"/>
        <end position="1751"/>
    </location>
</feature>
<dbReference type="InterPro" id="IPR058925">
    <property type="entry name" value="zf-C2H2_AcuF"/>
</dbReference>
<dbReference type="InterPro" id="IPR000008">
    <property type="entry name" value="C2_dom"/>
</dbReference>
<dbReference type="InterPro" id="IPR052811">
    <property type="entry name" value="Glucose_resp_signaling"/>
</dbReference>
<feature type="region of interest" description="Disordered" evidence="1">
    <location>
        <begin position="1"/>
        <end position="90"/>
    </location>
</feature>
<dbReference type="SUPFAM" id="SSF49562">
    <property type="entry name" value="C2 domain (Calcium/lipid-binding domain, CaLB)"/>
    <property type="match status" value="1"/>
</dbReference>
<feature type="domain" description="MHD1" evidence="3">
    <location>
        <begin position="1298"/>
        <end position="1423"/>
    </location>
</feature>
<evidence type="ECO:0000313" key="5">
    <source>
        <dbReference type="EMBL" id="KAF2672436.1"/>
    </source>
</evidence>
<feature type="compositionally biased region" description="Polar residues" evidence="1">
    <location>
        <begin position="74"/>
        <end position="84"/>
    </location>
</feature>
<proteinExistence type="predicted"/>
<protein>
    <recommendedName>
        <fullName evidence="7">C2H2-type domain-containing protein</fullName>
    </recommendedName>
</protein>
<dbReference type="Pfam" id="PF26082">
    <property type="entry name" value="zf-C2H2_AcuF"/>
    <property type="match status" value="1"/>
</dbReference>
<dbReference type="InterPro" id="IPR014772">
    <property type="entry name" value="Munc13_dom-2"/>
</dbReference>
<feature type="domain" description="C2" evidence="2">
    <location>
        <begin position="1480"/>
        <end position="1596"/>
    </location>
</feature>
<dbReference type="Pfam" id="PF06292">
    <property type="entry name" value="MUN"/>
    <property type="match status" value="1"/>
</dbReference>
<name>A0A6A6UL85_9PEZI</name>
<feature type="compositionally biased region" description="Acidic residues" evidence="1">
    <location>
        <begin position="220"/>
        <end position="236"/>
    </location>
</feature>
<sequence>MSAKKGHQAVARASPDTEALLSSADEDEDDNNSKMSIPLHPSESLPPQRAVRRGSWLTEVRTEQRKYTPGDLSLGSTSDSNKPTNLYAASGTPSEAAMTISERHEDCYASLGELCKIAMTSGNYHQHLTEEFDKYCLWAGNVGAAHCGKTYRLSLDYRLREASFYRDQVLKLMDTLRRQTTKAIQILKGDRIPFDALSSDSDSNDGGLSEHGLEAQTTEKEEDSPWEVSSDSETEADAIAQSSDKKHTAPASEKTATMRPPEQPPVQARGRTELQQLVDSIRLLVTCLYKLPLRRPAPVDRLNDKSAEEVSHFQHFDVAYVLDKFPDERLSPIVKLRLGKMITRRRQLLIYRQKHKAGLRTNIRSKSHVVASTFKLQDTASIGNDSKVFGELDTQIAHETHNRPESSWWTFPTRASKLRMEGSTLLDTTPLFAPSIAESESTQSRTSLAGSERTREIGIEVPPRPTSSQNGVHLTRFECAYCSLTPYIRSDRSWKKHVLNDIQPYVCTYPDCNLPDHIFEDQDKWYSHELQYHRVEFFCNTAGHQVHMEQTSFEIHLKDDHCIDLQSSPELLQIFRRPSQCPGGICNLCYQRTKNMKTHISRHLQQLSLFAIPRADYSAGDEKLDNDSNLPQDNAQGSRSQDAKETFSEDSSTSSNDFEDEDRTSKDDPENYSEDQVDQAKVPATLDMVWDFATGNAQWPQRLAETVQRLPEAFEEYAQLWEPVQVDYLPPGSVVTLSHEIKSFVERKEVLEYTAPLLYANFATLSNILKIFYHQNPALRILRVRDILLVLASAMKSEPKNVLLLADANFWTLTVLRHLIVFSRLFEQVLHAFVDTSWETSRLTLLAHSRKLENGLISFVAARSDAHGIDANGQLQVARSPWTHEYEKTNLFFAVLHLFDIPSITLKEDIVRNWTIWTQDAALQDPKTYHRRLDQEHSTCLHRSDFSTEEAYKAWSIRESADPARLVVSLLLPDKKREYASKSWFDDQGEDTRQENDRPYVFIPVYPREQYRIVMEQALWHDIKTYDIKTYPYDQSRLSHKPRTEFTGNPLLSKASSQLLKELGTRWHIPHASRCILFLNVIRQIHNGIDQDILEAAFEFFKESCFPELGSQETDKSTYHNSVIAQWPIIDLELYREVLEDVHDKLMMLLFHGMTTCYTAGPLPISRILYTLREHIYTDDDLLETATYRRRGTAEMRYILRRKAIDAYRLMYTDIISRPGNDESQLHKVAQLGDSILAIVENTQSLYTEVLVVMDVNVSAIFIEDVFPSYARDVKRLISEVGKMSQAQEYAIDNGVIFDLCRTLVEMRRVYDEVGPQAGDDGPILELPAETLLEKFVLHWLEEASEALFNIASSISKDDFTIVGTELSYRRQSMSIIEMFDALRKCVDRLVELRWKNKLQYAEFMTIMSKGINRCVTKYAQVLWQMFTAAMGDSLIEVDFDATAEKQGDTSQIAAYTPLAMLNDLENAISRCVTLKTKMQVDAWAQILQENAKTKALHKVAIHIVKAEGLLELRSGSMCPYVLLSDEQQNILAKSRIALDSLDPHWNSEMDYNTNGPEKIQATIWNWSPADDLPYVAYLTIEASDFTRRDPRQLWLDMKPQGQLLLNISAEEVREDLYRTHPARRYYLIGSAIPDPEKVAIALDPLFQKFSKHLGTLEAILTEPGLLSVLKDVWKDILMMIESLLLPTLYRRTTQQQPLEQEQLLFEYFQTIGKNMGMQDSFTRKILKCYQSLMALCKANPVATCVRQEEAWQQRFRPMLGNINTPQTEEDEEVFVQPRDDTVLKILRMRPEEDVQDYVDARVKEKGALLAS</sequence>
<evidence type="ECO:0000259" key="2">
    <source>
        <dbReference type="PROSITE" id="PS50004"/>
    </source>
</evidence>
<dbReference type="PANTHER" id="PTHR47263:SF1">
    <property type="entry name" value="C2 DOMAIN PROTEIN (AFU_ORTHOLOGUE AFUA_7G02350)"/>
    <property type="match status" value="1"/>
</dbReference>
<dbReference type="Gene3D" id="1.10.357.50">
    <property type="match status" value="1"/>
</dbReference>
<evidence type="ECO:0000313" key="6">
    <source>
        <dbReference type="Proteomes" id="UP000799302"/>
    </source>
</evidence>
<feature type="compositionally biased region" description="Polar residues" evidence="1">
    <location>
        <begin position="438"/>
        <end position="449"/>
    </location>
</feature>
<evidence type="ECO:0000259" key="4">
    <source>
        <dbReference type="PROSITE" id="PS51259"/>
    </source>
</evidence>
<feature type="compositionally biased region" description="Polar residues" evidence="1">
    <location>
        <begin position="627"/>
        <end position="640"/>
    </location>
</feature>
<dbReference type="PROSITE" id="PS51258">
    <property type="entry name" value="MHD1"/>
    <property type="match status" value="1"/>
</dbReference>
<accession>A0A6A6UL85</accession>
<organism evidence="5 6">
    <name type="scientific">Microthyrium microscopicum</name>
    <dbReference type="NCBI Taxonomy" id="703497"/>
    <lineage>
        <taxon>Eukaryota</taxon>
        <taxon>Fungi</taxon>
        <taxon>Dikarya</taxon>
        <taxon>Ascomycota</taxon>
        <taxon>Pezizomycotina</taxon>
        <taxon>Dothideomycetes</taxon>
        <taxon>Dothideomycetes incertae sedis</taxon>
        <taxon>Microthyriales</taxon>
        <taxon>Microthyriaceae</taxon>
        <taxon>Microthyrium</taxon>
    </lineage>
</organism>
<evidence type="ECO:0000256" key="1">
    <source>
        <dbReference type="SAM" id="MobiDB-lite"/>
    </source>
</evidence>
<dbReference type="EMBL" id="MU004232">
    <property type="protein sequence ID" value="KAF2672436.1"/>
    <property type="molecule type" value="Genomic_DNA"/>
</dbReference>
<dbReference type="InterPro" id="IPR014770">
    <property type="entry name" value="Munc13_1"/>
</dbReference>
<dbReference type="Pfam" id="PF00168">
    <property type="entry name" value="C2"/>
    <property type="match status" value="1"/>
</dbReference>
<dbReference type="PROSITE" id="PS50004">
    <property type="entry name" value="C2"/>
    <property type="match status" value="1"/>
</dbReference>
<feature type="compositionally biased region" description="Low complexity" evidence="1">
    <location>
        <begin position="195"/>
        <end position="207"/>
    </location>
</feature>
<dbReference type="SMART" id="SM00239">
    <property type="entry name" value="C2"/>
    <property type="match status" value="1"/>
</dbReference>